<feature type="compositionally biased region" description="Basic and acidic residues" evidence="2">
    <location>
        <begin position="41"/>
        <end position="59"/>
    </location>
</feature>
<name>A0A182T9C0_9DIPT</name>
<dbReference type="GO" id="GO:0042826">
    <property type="term" value="F:histone deacetylase binding"/>
    <property type="evidence" value="ECO:0007669"/>
    <property type="project" value="TreeGrafter"/>
</dbReference>
<dbReference type="SMART" id="SM01189">
    <property type="entry name" value="ELM2"/>
    <property type="match status" value="1"/>
</dbReference>
<accession>A0A182T9C0</accession>
<protein>
    <submittedName>
        <fullName evidence="4">ELM2 domain-containing protein</fullName>
    </submittedName>
</protein>
<sequence length="239" mass="25384">MPTEEEQPGISDAPQQDQLAAPTSSSESSDTKPAIETIAENEQKSDTSKSEKQSEEDGKPAQTKTEPLSTTTEKSSAKEEIKTEDVVSADSSSSTSEYAKTDPLLQARKTDSSPQHQQLLATDPSTDTAVEKAPTPETGHDSQALSEDEEDGDYIPDEEVKKTIMVGSDFQAVIPEGLCRYDDALPYENEDKLLWNPTILNEQEIEEYLVKITGPAGGLGSGGATGGSGGQQKGATGST</sequence>
<feature type="compositionally biased region" description="Low complexity" evidence="2">
    <location>
        <begin position="86"/>
        <end position="98"/>
    </location>
</feature>
<dbReference type="InterPro" id="IPR000949">
    <property type="entry name" value="ELM2_dom"/>
</dbReference>
<dbReference type="Proteomes" id="UP000075901">
    <property type="component" value="Unassembled WGS sequence"/>
</dbReference>
<dbReference type="GO" id="GO:0000122">
    <property type="term" value="P:negative regulation of transcription by RNA polymerase II"/>
    <property type="evidence" value="ECO:0007669"/>
    <property type="project" value="TreeGrafter"/>
</dbReference>
<reference evidence="4" key="2">
    <citation type="submission" date="2020-05" db="UniProtKB">
        <authorList>
            <consortium name="EnsemblMetazoa"/>
        </authorList>
    </citation>
    <scope>IDENTIFICATION</scope>
    <source>
        <strain evidence="4">maculatus3</strain>
    </source>
</reference>
<proteinExistence type="predicted"/>
<feature type="compositionally biased region" description="Basic and acidic residues" evidence="2">
    <location>
        <begin position="75"/>
        <end position="85"/>
    </location>
</feature>
<keyword evidence="1" id="KW-0539">Nucleus</keyword>
<feature type="compositionally biased region" description="Acidic residues" evidence="2">
    <location>
        <begin position="146"/>
        <end position="156"/>
    </location>
</feature>
<evidence type="ECO:0000259" key="3">
    <source>
        <dbReference type="PROSITE" id="PS51156"/>
    </source>
</evidence>
<evidence type="ECO:0000256" key="1">
    <source>
        <dbReference type="ARBA" id="ARBA00023242"/>
    </source>
</evidence>
<feature type="compositionally biased region" description="Polar residues" evidence="2">
    <location>
        <begin position="13"/>
        <end position="28"/>
    </location>
</feature>
<feature type="compositionally biased region" description="Polar residues" evidence="2">
    <location>
        <begin position="62"/>
        <end position="74"/>
    </location>
</feature>
<feature type="compositionally biased region" description="Polar residues" evidence="2">
    <location>
        <begin position="112"/>
        <end position="128"/>
    </location>
</feature>
<evidence type="ECO:0000256" key="2">
    <source>
        <dbReference type="SAM" id="MobiDB-lite"/>
    </source>
</evidence>
<dbReference type="GO" id="GO:0005654">
    <property type="term" value="C:nucleoplasm"/>
    <property type="evidence" value="ECO:0007669"/>
    <property type="project" value="TreeGrafter"/>
</dbReference>
<dbReference type="Pfam" id="PF01448">
    <property type="entry name" value="ELM2"/>
    <property type="match status" value="1"/>
</dbReference>
<dbReference type="PROSITE" id="PS51156">
    <property type="entry name" value="ELM2"/>
    <property type="match status" value="1"/>
</dbReference>
<feature type="compositionally biased region" description="Gly residues" evidence="2">
    <location>
        <begin position="216"/>
        <end position="232"/>
    </location>
</feature>
<keyword evidence="5" id="KW-1185">Reference proteome</keyword>
<reference evidence="5" key="1">
    <citation type="submission" date="2013-09" db="EMBL/GenBank/DDBJ databases">
        <title>The Genome Sequence of Anopheles maculatus species B.</title>
        <authorList>
            <consortium name="The Broad Institute Genomics Platform"/>
            <person name="Neafsey D.E."/>
            <person name="Besansky N."/>
            <person name="Howell P."/>
            <person name="Walton C."/>
            <person name="Young S.K."/>
            <person name="Zeng Q."/>
            <person name="Gargeya S."/>
            <person name="Fitzgerald M."/>
            <person name="Haas B."/>
            <person name="Abouelleil A."/>
            <person name="Allen A.W."/>
            <person name="Alvarado L."/>
            <person name="Arachchi H.M."/>
            <person name="Berlin A.M."/>
            <person name="Chapman S.B."/>
            <person name="Gainer-Dewar J."/>
            <person name="Goldberg J."/>
            <person name="Griggs A."/>
            <person name="Gujja S."/>
            <person name="Hansen M."/>
            <person name="Howarth C."/>
            <person name="Imamovic A."/>
            <person name="Ireland A."/>
            <person name="Larimer J."/>
            <person name="McCowan C."/>
            <person name="Murphy C."/>
            <person name="Pearson M."/>
            <person name="Poon T.W."/>
            <person name="Priest M."/>
            <person name="Roberts A."/>
            <person name="Saif S."/>
            <person name="Shea T."/>
            <person name="Sisk P."/>
            <person name="Sykes S."/>
            <person name="Wortman J."/>
            <person name="Nusbaum C."/>
            <person name="Birren B."/>
        </authorList>
    </citation>
    <scope>NUCLEOTIDE SEQUENCE [LARGE SCALE GENOMIC DNA]</scope>
    <source>
        <strain evidence="5">maculatus3</strain>
    </source>
</reference>
<feature type="region of interest" description="Disordered" evidence="2">
    <location>
        <begin position="1"/>
        <end position="156"/>
    </location>
</feature>
<feature type="region of interest" description="Disordered" evidence="2">
    <location>
        <begin position="216"/>
        <end position="239"/>
    </location>
</feature>
<evidence type="ECO:0000313" key="4">
    <source>
        <dbReference type="EnsemblMetazoa" id="AMAM022259-PA"/>
    </source>
</evidence>
<evidence type="ECO:0000313" key="5">
    <source>
        <dbReference type="Proteomes" id="UP000075901"/>
    </source>
</evidence>
<dbReference type="EnsemblMetazoa" id="AMAM022259-RA">
    <property type="protein sequence ID" value="AMAM022259-PA"/>
    <property type="gene ID" value="AMAM022259"/>
</dbReference>
<dbReference type="GO" id="GO:0003714">
    <property type="term" value="F:transcription corepressor activity"/>
    <property type="evidence" value="ECO:0007669"/>
    <property type="project" value="TreeGrafter"/>
</dbReference>
<dbReference type="InterPro" id="IPR040138">
    <property type="entry name" value="MIER/MTA"/>
</dbReference>
<organism evidence="4 5">
    <name type="scientific">Anopheles maculatus</name>
    <dbReference type="NCBI Taxonomy" id="74869"/>
    <lineage>
        <taxon>Eukaryota</taxon>
        <taxon>Metazoa</taxon>
        <taxon>Ecdysozoa</taxon>
        <taxon>Arthropoda</taxon>
        <taxon>Hexapoda</taxon>
        <taxon>Insecta</taxon>
        <taxon>Pterygota</taxon>
        <taxon>Neoptera</taxon>
        <taxon>Endopterygota</taxon>
        <taxon>Diptera</taxon>
        <taxon>Nematocera</taxon>
        <taxon>Culicoidea</taxon>
        <taxon>Culicidae</taxon>
        <taxon>Anophelinae</taxon>
        <taxon>Anopheles</taxon>
        <taxon>Anopheles maculatus group</taxon>
    </lineage>
</organism>
<dbReference type="PANTHER" id="PTHR10865">
    <property type="entry name" value="METASTASIS-ASSOCIATED PROTEIN AND MESODERM INDUCTION EARLY RESPONSE PROTEIN"/>
    <property type="match status" value="1"/>
</dbReference>
<dbReference type="PANTHER" id="PTHR10865:SF28">
    <property type="entry name" value="ELM2 DOMAIN-CONTAINING PROTEIN"/>
    <property type="match status" value="1"/>
</dbReference>
<dbReference type="AlphaFoldDB" id="A0A182T9C0"/>
<feature type="domain" description="ELM2" evidence="3">
    <location>
        <begin position="162"/>
        <end position="239"/>
    </location>
</feature>
<dbReference type="VEuPathDB" id="VectorBase:AMAM022259"/>